<evidence type="ECO:0000313" key="3">
    <source>
        <dbReference type="EMBL" id="AXT47318.1"/>
    </source>
</evidence>
<evidence type="ECO:0000259" key="2">
    <source>
        <dbReference type="PROSITE" id="PS51459"/>
    </source>
</evidence>
<dbReference type="InterPro" id="IPR049002">
    <property type="entry name" value="Stv"/>
</dbReference>
<dbReference type="SUPFAM" id="SSF140931">
    <property type="entry name" value="Fic-like"/>
    <property type="match status" value="1"/>
</dbReference>
<organism evidence="3 4">
    <name type="scientific">Chromobacterium rhizoryzae</name>
    <dbReference type="NCBI Taxonomy" id="1778675"/>
    <lineage>
        <taxon>Bacteria</taxon>
        <taxon>Pseudomonadati</taxon>
        <taxon>Pseudomonadota</taxon>
        <taxon>Betaproteobacteria</taxon>
        <taxon>Neisseriales</taxon>
        <taxon>Chromobacteriaceae</taxon>
        <taxon>Chromobacterium</taxon>
    </lineage>
</organism>
<dbReference type="Proteomes" id="UP000259465">
    <property type="component" value="Chromosome"/>
</dbReference>
<dbReference type="Gene3D" id="1.10.3290.10">
    <property type="entry name" value="Fido-like domain"/>
    <property type="match status" value="1"/>
</dbReference>
<name>A0AAD0W9Z1_9NEIS</name>
<feature type="domain" description="Fido" evidence="2">
    <location>
        <begin position="1643"/>
        <end position="1773"/>
    </location>
</feature>
<evidence type="ECO:0000313" key="4">
    <source>
        <dbReference type="Proteomes" id="UP000259465"/>
    </source>
</evidence>
<dbReference type="KEGG" id="crz:D1345_14455"/>
<evidence type="ECO:0000256" key="1">
    <source>
        <dbReference type="SAM" id="MobiDB-lite"/>
    </source>
</evidence>
<accession>A0AAD0W9Z1</accession>
<feature type="region of interest" description="Disordered" evidence="1">
    <location>
        <begin position="784"/>
        <end position="806"/>
    </location>
</feature>
<gene>
    <name evidence="3" type="ORF">D1345_14455</name>
</gene>
<reference evidence="3 4" key="1">
    <citation type="submission" date="2018-08" db="EMBL/GenBank/DDBJ databases">
        <title>Complete genome sequence of JP2-74.</title>
        <authorList>
            <person name="Wu L."/>
        </authorList>
    </citation>
    <scope>NUCLEOTIDE SEQUENCE [LARGE SCALE GENOMIC DNA]</scope>
    <source>
        <strain evidence="3 4">JP2-74</strain>
    </source>
</reference>
<dbReference type="Pfam" id="PF02661">
    <property type="entry name" value="Fic"/>
    <property type="match status" value="1"/>
</dbReference>
<dbReference type="InterPro" id="IPR036597">
    <property type="entry name" value="Fido-like_dom_sf"/>
</dbReference>
<dbReference type="EMBL" id="CP031968">
    <property type="protein sequence ID" value="AXT47318.1"/>
    <property type="molecule type" value="Genomic_DNA"/>
</dbReference>
<proteinExistence type="predicted"/>
<sequence>MMISSKLSRLAASQSLVHAQGPAEAPQGKTTLAYYPSLLRETEKLRDIRQWDHDSAALLKMAAGKLHSEQQPLSPHWDNDRMLAELNAYDWRSGGQGAPAYLQQFAQKVIQEVELHPQAYLAAFPCADETAQSEPRPSLAVAGMLSDMSSNVIHKVLEKLILEAIPLPQLRAFKDSYQELREICKGNYSPQRKLEELAAALDRLGRQLASGKGVGAQEGRKLKAYLDAVGPWLKSASGQWASLEHSLLELKDQPSVLGKTLELTAAAEKLLTDPQLKRALDEDWLDGMAQSLGAVRQTLGQVRLWQALPQEADLGDYLGILTDNPLLEQQLAPSLLSLGKALAQTQKTVPYPVNGSLAERLGWLAETLARPELRESLRPHLEMLLGGSAQAEQLLAAFQFADQLGRCPADSGLGEQALWLLSALGQASSESPVWSWTRQFQSALGTDADTVVLLNRLLTLNRSPESWALLMRDLGKAAAPSLGLWAGAHIAGRWLPAHAAQELEKFYRESSASESWGGMFQRMAGSFVAVAKPYLVEKLMGDPLAAATVQYAEALQNHTSWEQTLQWFVAHDQSQNQTLRFAYSQYLNARLAYQVCLAFNSQDPVETEDRLRLLARQLKDYQVVRHYPQLEKLVDLIPLLPALREAGQTVGAQPVADSWLAWGNQWLDALADSKSESVRDLREQLSRRMENWLADAVMSACDALVQQPWSLLPGVDAASAARPATAQPAAPSRQAANWQLAGGISLEALGLAAVGYALWRARQDAPAPLPAEIELKEILVHSAPAAPQDESSPFQPPVAEQAPATGGSALWEQKAPLLLGIAAMAAGGALLYGWARQDGARPNPANDEALRLAHEIITQLDVDDLHFVFDQPQFAVELEGEEGAPLHRAARSLPSEKVDDEEDLPFQIDQVLHNLDMSRAIRTEFNRLFEKADQAGEVRELPPGKERDIRRLLKTIELTSAFIDDIKDRPSLNEFREFGQVILKDLSALADAQTDDLSKSIVERYRQGFAGQSAQLTGAAAPTDAPPSTDQALAQAFQLQGEQSLERVERLYQPILNPASYIDDYIRKGISAFEQRKGSKTQLRPDSKIRVDYFPRVHPNPNLQGPRAPLPASRYFTLTEIVTGQYLYESKRLKDSSGREYRVTGMQHQELVDALTKDNLQSAMERELKAYRDQPDNAAGMKSFYQDMINVRCLEYLSRGHQTPLYAQAVKDFLEGKVQAQAVSFHGTALNGVFMIPAGPAGGVMFSVDDDKFFHIGSSRHDYIDSGRKKSEVLSTFPQNKAFQEWVFSKQPSYQALKYEQDQSAFKYKVIKRVPGGLMFPPSFGVITERPFSFVASQGREQLADQLYNGLMERLESDIDTLVFSYPEQITEAALEVAKKILTIGSIGLAVAIPGTGSVLARLSLFMASLALDAAYVGASAVQAHMSDRPDQAEAFRTEAIIAGVLGGVGAVAGGAPLISQGVKAAYSVKNVNQAITLYRQAKAVSRRVIPSVLSEMNWSRLADPRKVDLLVNTMQEGAQARDLAKLTNRETVRQSIRNNLLRDFEGQQKTRFAWGDFATEQAKVQRRLDSDLARLSDVNGHMRQLLDHPPAVPRQPIPGVPEEAAAGWIAGNSRSAKTAAEAQELKTRIQSALEGHREADLLDVRTMESLHNAVYKPAAGQLPRAFRSSSDPVFMGSDIARSGFEKALAQIEAKSVAGQVDLADALYAAVVRYHPFGDGNGRTARAIYALARLQKGERPFMALNKQAEDILNPPGPLGLPRPGPSGIQVPAKAGSGVKAAERALSPGPVKPKLKDYADKAEFEEAMKKYLAEKGTLQRMEAAGSSFDDLASRRRKAVGQLEQLQSSHPALFKKLRTDSGANFTLTSIDGDPAETLVLSAHGWYTRDSRNALLPAGKDLVFLGPHGQVLLEPPSSAAFLPTQKLLDGAEYPAIYARLRNKGDVGQGYSAFTEMNAGVAKENWVKNYHIKHYEKMPEEEARLAVLNNRVSGSESKMDLLTVSDLAGNKKTLKDLLEEMKPGGRYSQYKQLVFAACREEKAPGTLLSLKTGLGEGYEVKFTKTPLQRQDAPRQRRDVGTAPQDGDETPFDGYWVYEAVTLTPNGDGVRVQREIREILPYVLTRRPEPSAARSAPLKPPASKGMATITRDDIIKFKERQRLAGAAGKS</sequence>
<keyword evidence="4" id="KW-1185">Reference proteome</keyword>
<feature type="region of interest" description="Disordered" evidence="1">
    <location>
        <begin position="2062"/>
        <end position="2084"/>
    </location>
</feature>
<feature type="region of interest" description="Disordered" evidence="1">
    <location>
        <begin position="2123"/>
        <end position="2145"/>
    </location>
</feature>
<dbReference type="InterPro" id="IPR003812">
    <property type="entry name" value="Fido"/>
</dbReference>
<dbReference type="PROSITE" id="PS51459">
    <property type="entry name" value="FIDO"/>
    <property type="match status" value="1"/>
</dbReference>
<protein>
    <recommendedName>
        <fullName evidence="2">Fido domain-containing protein</fullName>
    </recommendedName>
</protein>
<dbReference type="RefSeq" id="WP_118268061.1">
    <property type="nucleotide sequence ID" value="NZ_CP031968.1"/>
</dbReference>
<dbReference type="Pfam" id="PF21527">
    <property type="entry name" value="Stv"/>
    <property type="match status" value="1"/>
</dbReference>